<name>A0AAV4MI69_CAEEX</name>
<keyword evidence="2" id="KW-1185">Reference proteome</keyword>
<gene>
    <name evidence="1" type="ORF">CEXT_22641</name>
</gene>
<dbReference type="Proteomes" id="UP001054945">
    <property type="component" value="Unassembled WGS sequence"/>
</dbReference>
<organism evidence="1 2">
    <name type="scientific">Caerostris extrusa</name>
    <name type="common">Bark spider</name>
    <name type="synonym">Caerostris bankana</name>
    <dbReference type="NCBI Taxonomy" id="172846"/>
    <lineage>
        <taxon>Eukaryota</taxon>
        <taxon>Metazoa</taxon>
        <taxon>Ecdysozoa</taxon>
        <taxon>Arthropoda</taxon>
        <taxon>Chelicerata</taxon>
        <taxon>Arachnida</taxon>
        <taxon>Araneae</taxon>
        <taxon>Araneomorphae</taxon>
        <taxon>Entelegynae</taxon>
        <taxon>Araneoidea</taxon>
        <taxon>Araneidae</taxon>
        <taxon>Caerostris</taxon>
    </lineage>
</organism>
<dbReference type="AlphaFoldDB" id="A0AAV4MI69"/>
<sequence>MCQAVRSIGSGTVSCRAGWRKGAFCLERAVVKWGLAPELVILEEKNNGCCGGNRLVAALAQRIGDSGGKKTMDVVVATVLLRQLHQELTGFKVGLTRVA</sequence>
<evidence type="ECO:0000313" key="2">
    <source>
        <dbReference type="Proteomes" id="UP001054945"/>
    </source>
</evidence>
<reference evidence="1 2" key="1">
    <citation type="submission" date="2021-06" db="EMBL/GenBank/DDBJ databases">
        <title>Caerostris extrusa draft genome.</title>
        <authorList>
            <person name="Kono N."/>
            <person name="Arakawa K."/>
        </authorList>
    </citation>
    <scope>NUCLEOTIDE SEQUENCE [LARGE SCALE GENOMIC DNA]</scope>
</reference>
<accession>A0AAV4MI69</accession>
<protein>
    <submittedName>
        <fullName evidence="1">Uncharacterized protein</fullName>
    </submittedName>
</protein>
<proteinExistence type="predicted"/>
<dbReference type="EMBL" id="BPLR01019769">
    <property type="protein sequence ID" value="GIX71598.1"/>
    <property type="molecule type" value="Genomic_DNA"/>
</dbReference>
<evidence type="ECO:0000313" key="1">
    <source>
        <dbReference type="EMBL" id="GIX71598.1"/>
    </source>
</evidence>
<comment type="caution">
    <text evidence="1">The sequence shown here is derived from an EMBL/GenBank/DDBJ whole genome shotgun (WGS) entry which is preliminary data.</text>
</comment>